<evidence type="ECO:0000256" key="6">
    <source>
        <dbReference type="SAM" id="Phobius"/>
    </source>
</evidence>
<dbReference type="GO" id="GO:0016020">
    <property type="term" value="C:membrane"/>
    <property type="evidence" value="ECO:0007669"/>
    <property type="project" value="UniProtKB-SubCell"/>
</dbReference>
<dbReference type="PANTHER" id="PTHR19444">
    <property type="entry name" value="UNC-93 RELATED"/>
    <property type="match status" value="1"/>
</dbReference>
<dbReference type="AlphaFoldDB" id="A0A815CCG9"/>
<dbReference type="PANTHER" id="PTHR19444:SF13">
    <property type="entry name" value="PROTEIN UNC-93 HOMOLOG A"/>
    <property type="match status" value="1"/>
</dbReference>
<dbReference type="Proteomes" id="UP000663832">
    <property type="component" value="Unassembled WGS sequence"/>
</dbReference>
<feature type="transmembrane region" description="Helical" evidence="6">
    <location>
        <begin position="54"/>
        <end position="78"/>
    </location>
</feature>
<dbReference type="Gene3D" id="1.20.1250.20">
    <property type="entry name" value="MFS general substrate transporter like domains"/>
    <property type="match status" value="1"/>
</dbReference>
<evidence type="ECO:0000256" key="5">
    <source>
        <dbReference type="ARBA" id="ARBA00023136"/>
    </source>
</evidence>
<dbReference type="EMBL" id="CAJNOI010000447">
    <property type="protein sequence ID" value="CAF1280974.1"/>
    <property type="molecule type" value="Genomic_DNA"/>
</dbReference>
<reference evidence="7" key="1">
    <citation type="submission" date="2021-02" db="EMBL/GenBank/DDBJ databases">
        <authorList>
            <person name="Nowell W R."/>
        </authorList>
    </citation>
    <scope>NUCLEOTIDE SEQUENCE</scope>
</reference>
<evidence type="ECO:0008006" key="11">
    <source>
        <dbReference type="Google" id="ProtNLM"/>
    </source>
</evidence>
<evidence type="ECO:0000256" key="1">
    <source>
        <dbReference type="ARBA" id="ARBA00004141"/>
    </source>
</evidence>
<evidence type="ECO:0000313" key="10">
    <source>
        <dbReference type="Proteomes" id="UP000663877"/>
    </source>
</evidence>
<evidence type="ECO:0000256" key="2">
    <source>
        <dbReference type="ARBA" id="ARBA00009172"/>
    </source>
</evidence>
<dbReference type="Proteomes" id="UP000663877">
    <property type="component" value="Unassembled WGS sequence"/>
</dbReference>
<evidence type="ECO:0000313" key="8">
    <source>
        <dbReference type="EMBL" id="CAF1563985.1"/>
    </source>
</evidence>
<protein>
    <recommendedName>
        <fullName evidence="11">UNC93-like protein</fullName>
    </recommendedName>
</protein>
<feature type="transmembrane region" description="Helical" evidence="6">
    <location>
        <begin position="24"/>
        <end position="42"/>
    </location>
</feature>
<feature type="transmembrane region" description="Helical" evidence="6">
    <location>
        <begin position="211"/>
        <end position="233"/>
    </location>
</feature>
<comment type="caution">
    <text evidence="7">The sequence shown here is derived from an EMBL/GenBank/DDBJ whole genome shotgun (WGS) entry which is preliminary data.</text>
</comment>
<dbReference type="OrthoDB" id="78663at2759"/>
<gene>
    <name evidence="7" type="ORF">BJG266_LOCUS31200</name>
    <name evidence="8" type="ORF">QVE165_LOCUS48162</name>
</gene>
<organism evidence="7 10">
    <name type="scientific">Adineta steineri</name>
    <dbReference type="NCBI Taxonomy" id="433720"/>
    <lineage>
        <taxon>Eukaryota</taxon>
        <taxon>Metazoa</taxon>
        <taxon>Spiralia</taxon>
        <taxon>Gnathifera</taxon>
        <taxon>Rotifera</taxon>
        <taxon>Eurotatoria</taxon>
        <taxon>Bdelloidea</taxon>
        <taxon>Adinetida</taxon>
        <taxon>Adinetidae</taxon>
        <taxon>Adineta</taxon>
    </lineage>
</organism>
<dbReference type="EMBL" id="CAJNOM010000798">
    <property type="protein sequence ID" value="CAF1563985.1"/>
    <property type="molecule type" value="Genomic_DNA"/>
</dbReference>
<comment type="subcellular location">
    <subcellularLocation>
        <location evidence="1">Membrane</location>
        <topology evidence="1">Multi-pass membrane protein</topology>
    </subcellularLocation>
</comment>
<dbReference type="Pfam" id="PF05978">
    <property type="entry name" value="UNC-93"/>
    <property type="match status" value="1"/>
</dbReference>
<name>A0A815CCG9_9BILA</name>
<keyword evidence="4 6" id="KW-1133">Transmembrane helix</keyword>
<evidence type="ECO:0000256" key="4">
    <source>
        <dbReference type="ARBA" id="ARBA00022989"/>
    </source>
</evidence>
<sequence length="291" mass="32465">MDQDKEIAIKSSDVRRRGGTKRNLLIISLAYTCAFTSFDAVTNLQSSLNSSDDVGLHSLVVFYGVSILACLFFTTLIMHIFGYKWSIFGGQIGMIGYIAASMYPKQWLLLPMSAISGILHASMSTAHDCYITLLAVDKSDNDEVDEKVTKYYSIFLIAYQSTQIWGNLVSYFILRKTSSAVNTNLTLCGANFMPNNHQVIDEIVHVSNKTIYILFGVLIGIILVSMILVIAFLSQRRDMEKDQSKSLFHKSLNYTLSTVKDIITPNHLLLIPLGFWTVAPEAFIIGAFTNV</sequence>
<evidence type="ECO:0000313" key="9">
    <source>
        <dbReference type="Proteomes" id="UP000663832"/>
    </source>
</evidence>
<dbReference type="InterPro" id="IPR010291">
    <property type="entry name" value="Ion_channel_UNC-93"/>
</dbReference>
<keyword evidence="5 6" id="KW-0472">Membrane</keyword>
<accession>A0A815CCG9</accession>
<comment type="similarity">
    <text evidence="2">Belongs to the unc-93 family.</text>
</comment>
<keyword evidence="9" id="KW-1185">Reference proteome</keyword>
<evidence type="ECO:0000256" key="3">
    <source>
        <dbReference type="ARBA" id="ARBA00022692"/>
    </source>
</evidence>
<dbReference type="SUPFAM" id="SSF103473">
    <property type="entry name" value="MFS general substrate transporter"/>
    <property type="match status" value="1"/>
</dbReference>
<keyword evidence="3 6" id="KW-0812">Transmembrane</keyword>
<proteinExistence type="inferred from homology"/>
<dbReference type="InterPro" id="IPR036259">
    <property type="entry name" value="MFS_trans_sf"/>
</dbReference>
<dbReference type="InterPro" id="IPR051951">
    <property type="entry name" value="UNC-93_regulatory"/>
</dbReference>
<evidence type="ECO:0000313" key="7">
    <source>
        <dbReference type="EMBL" id="CAF1280974.1"/>
    </source>
</evidence>